<dbReference type="InterPro" id="IPR000757">
    <property type="entry name" value="Beta-glucanase-like"/>
</dbReference>
<evidence type="ECO:0000313" key="22">
    <source>
        <dbReference type="Proteomes" id="UP000186136"/>
    </source>
</evidence>
<evidence type="ECO:0000256" key="13">
    <source>
        <dbReference type="ARBA" id="ARBA00023295"/>
    </source>
</evidence>
<dbReference type="GO" id="GO:0031505">
    <property type="term" value="P:fungal-type cell wall organization"/>
    <property type="evidence" value="ECO:0007669"/>
    <property type="project" value="UniProtKB-ARBA"/>
</dbReference>
<dbReference type="EMBL" id="BDGI01000188">
    <property type="protein sequence ID" value="GAV30570.1"/>
    <property type="molecule type" value="Genomic_DNA"/>
</dbReference>
<feature type="compositionally biased region" description="Polar residues" evidence="19">
    <location>
        <begin position="319"/>
        <end position="331"/>
    </location>
</feature>
<organism evidence="21 22">
    <name type="scientific">Pichia membranifaciens</name>
    <dbReference type="NCBI Taxonomy" id="4926"/>
    <lineage>
        <taxon>Eukaryota</taxon>
        <taxon>Fungi</taxon>
        <taxon>Dikarya</taxon>
        <taxon>Ascomycota</taxon>
        <taxon>Saccharomycotina</taxon>
        <taxon>Pichiomycetes</taxon>
        <taxon>Pichiales</taxon>
        <taxon>Pichiaceae</taxon>
        <taxon>Pichia</taxon>
    </lineage>
</organism>
<dbReference type="PROSITE" id="PS51762">
    <property type="entry name" value="GH16_2"/>
    <property type="match status" value="1"/>
</dbReference>
<dbReference type="Gene3D" id="2.60.120.200">
    <property type="match status" value="1"/>
</dbReference>
<comment type="subcellular location">
    <subcellularLocation>
        <location evidence="2">Cell envelope</location>
    </subcellularLocation>
    <subcellularLocation>
        <location evidence="3">Membrane</location>
        <topology evidence="3">Lipid-anchor</topology>
        <topology evidence="3">GPI-anchor</topology>
    </subcellularLocation>
</comment>
<dbReference type="CDD" id="cd02183">
    <property type="entry name" value="GH16_fungal_CRH1_transglycosylase"/>
    <property type="match status" value="1"/>
</dbReference>
<dbReference type="InterPro" id="IPR050546">
    <property type="entry name" value="Glycosyl_Hydrlase_16"/>
</dbReference>
<feature type="compositionally biased region" description="Low complexity" evidence="19">
    <location>
        <begin position="332"/>
        <end position="348"/>
    </location>
</feature>
<evidence type="ECO:0000256" key="1">
    <source>
        <dbReference type="ARBA" id="ARBA00000822"/>
    </source>
</evidence>
<name>A0A1Q2YLY3_9ASCO</name>
<evidence type="ECO:0000256" key="6">
    <source>
        <dbReference type="ARBA" id="ARBA00022679"/>
    </source>
</evidence>
<keyword evidence="11" id="KW-0325">Glycoprotein</keyword>
<dbReference type="Proteomes" id="UP000186136">
    <property type="component" value="Unassembled WGS sequence"/>
</dbReference>
<dbReference type="GO" id="GO:0005975">
    <property type="term" value="P:carbohydrate metabolic process"/>
    <property type="evidence" value="ECO:0007669"/>
    <property type="project" value="InterPro"/>
</dbReference>
<comment type="caution">
    <text evidence="21">The sequence shown here is derived from an EMBL/GenBank/DDBJ whole genome shotgun (WGS) entry which is preliminary data.</text>
</comment>
<dbReference type="GO" id="GO:0016757">
    <property type="term" value="F:glycosyltransferase activity"/>
    <property type="evidence" value="ECO:0007669"/>
    <property type="project" value="UniProtKB-KW"/>
</dbReference>
<keyword evidence="8 16" id="KW-0378">Hydrolase</keyword>
<evidence type="ECO:0000256" key="4">
    <source>
        <dbReference type="ARBA" id="ARBA00022622"/>
    </source>
</evidence>
<evidence type="ECO:0000256" key="3">
    <source>
        <dbReference type="ARBA" id="ARBA00004589"/>
    </source>
</evidence>
<dbReference type="GO" id="GO:0098552">
    <property type="term" value="C:side of membrane"/>
    <property type="evidence" value="ECO:0007669"/>
    <property type="project" value="UniProtKB-KW"/>
</dbReference>
<feature type="compositionally biased region" description="Low complexity" evidence="19">
    <location>
        <begin position="412"/>
        <end position="424"/>
    </location>
</feature>
<feature type="domain" description="GH16" evidence="20">
    <location>
        <begin position="65"/>
        <end position="263"/>
    </location>
</feature>
<keyword evidence="7" id="KW-0732">Signal</keyword>
<dbReference type="InterPro" id="IPR013320">
    <property type="entry name" value="ConA-like_dom_sf"/>
</dbReference>
<accession>A0A1Q2YLY3</accession>
<evidence type="ECO:0000256" key="9">
    <source>
        <dbReference type="ARBA" id="ARBA00023136"/>
    </source>
</evidence>
<evidence type="ECO:0000313" key="21">
    <source>
        <dbReference type="EMBL" id="GAV30570.1"/>
    </source>
</evidence>
<evidence type="ECO:0000256" key="5">
    <source>
        <dbReference type="ARBA" id="ARBA00022676"/>
    </source>
</evidence>
<dbReference type="AlphaFoldDB" id="A0A1Q2YLY3"/>
<protein>
    <recommendedName>
        <fullName evidence="16">Crh-like protein</fullName>
        <ecNumber evidence="16">3.2.-.-</ecNumber>
    </recommendedName>
</protein>
<evidence type="ECO:0000256" key="16">
    <source>
        <dbReference type="PIRNR" id="PIRNR037299"/>
    </source>
</evidence>
<keyword evidence="10 18" id="KW-1015">Disulfide bond</keyword>
<comment type="similarity">
    <text evidence="15">Belongs to the glycosyl hydrolase 16 family. CRH1 subfamily.</text>
</comment>
<evidence type="ECO:0000256" key="19">
    <source>
        <dbReference type="SAM" id="MobiDB-lite"/>
    </source>
</evidence>
<feature type="region of interest" description="Disordered" evidence="19">
    <location>
        <begin position="319"/>
        <end position="451"/>
    </location>
</feature>
<dbReference type="OrthoDB" id="4781at2759"/>
<evidence type="ECO:0000256" key="12">
    <source>
        <dbReference type="ARBA" id="ARBA00023288"/>
    </source>
</evidence>
<feature type="active site" description="Nucleophile" evidence="17">
    <location>
        <position position="155"/>
    </location>
</feature>
<dbReference type="PANTHER" id="PTHR10963">
    <property type="entry name" value="GLYCOSYL HYDROLASE-RELATED"/>
    <property type="match status" value="1"/>
</dbReference>
<dbReference type="PIRSF" id="PIRSF037299">
    <property type="entry name" value="Glycosidase_CRH1_prd"/>
    <property type="match status" value="1"/>
</dbReference>
<evidence type="ECO:0000256" key="2">
    <source>
        <dbReference type="ARBA" id="ARBA00004196"/>
    </source>
</evidence>
<evidence type="ECO:0000256" key="18">
    <source>
        <dbReference type="PIRSR" id="PIRSR037299-2"/>
    </source>
</evidence>
<evidence type="ECO:0000259" key="20">
    <source>
        <dbReference type="PROSITE" id="PS51762"/>
    </source>
</evidence>
<keyword evidence="13" id="KW-0326">Glycosidase</keyword>
<keyword evidence="9 16" id="KW-0472">Membrane</keyword>
<dbReference type="EC" id="3.2.-.-" evidence="16"/>
<evidence type="ECO:0000256" key="15">
    <source>
        <dbReference type="ARBA" id="ARBA00038074"/>
    </source>
</evidence>
<dbReference type="GO" id="GO:0008843">
    <property type="term" value="F:endochitinase activity"/>
    <property type="evidence" value="ECO:0007669"/>
    <property type="project" value="UniProtKB-EC"/>
</dbReference>
<feature type="disulfide bond" evidence="18">
    <location>
        <begin position="61"/>
        <end position="69"/>
    </location>
</feature>
<keyword evidence="4" id="KW-0336">GPI-anchor</keyword>
<reference evidence="21 22" key="1">
    <citation type="submission" date="2016-08" db="EMBL/GenBank/DDBJ databases">
        <title>Whole genome shotgun sequence of Pichia membranifaciens KS47-1.</title>
        <authorList>
            <person name="Konishi M."/>
            <person name="Ishida M."/>
            <person name="Arakawa T."/>
            <person name="Kato Y."/>
            <person name="Horiuchi J."/>
        </authorList>
    </citation>
    <scope>NUCLEOTIDE SEQUENCE [LARGE SCALE GENOMIC DNA]</scope>
    <source>
        <strain evidence="21 22">KS47-1</strain>
    </source>
</reference>
<evidence type="ECO:0000256" key="7">
    <source>
        <dbReference type="ARBA" id="ARBA00022729"/>
    </source>
</evidence>
<keyword evidence="6" id="KW-0808">Transferase</keyword>
<dbReference type="PANTHER" id="PTHR10963:SF68">
    <property type="entry name" value="GLYCOSIDASE CRH1-RELATED"/>
    <property type="match status" value="1"/>
</dbReference>
<evidence type="ECO:0000256" key="8">
    <source>
        <dbReference type="ARBA" id="ARBA00022801"/>
    </source>
</evidence>
<sequence length="474" mass="50699">MRRNDITVELFDDVDSDHPVDQPDSAGSTGLHFVGVADDGAHVSHELCIENTVSATTISTCNPLSATSCSPNPALATSISDDFKAASGKYIPYRTPSQIFYGDDGLTLTLAERYDNPSLVSDFYIMFGKIQVLLKSAPGTGVISSFYLQSDDLDEIDLEWFGGDVSQMQSNYFSKGNTTTHDRGEYHDMADPRAEFHNYTIDWDESALSWYIDGNLVRTLANTSSEGYPQSPMRLFFGIWAGGDPSNNEGTIEWAGGETDYSDAPFSMAIAKLVVSDYSTGKEYEYSDTSGEWTSINAVDGEVNGRKVIAMAEFASLASGNEDTSNNTDLVSKSSAVSASASPSSTSESETESDSSFDEATPTSKSEKQKSLDSGSSITTHTKDKTTATEDTSDAESTGTEKTVSLKSKYLSSSTATLHTATTSKSKKSDSSSSSSKEEKSESSSVSAHSNAANNRMYAGSSFAAALILVLSIL</sequence>
<comment type="catalytic activity">
    <reaction evidence="1">
        <text>Random endo-hydrolysis of N-acetyl-beta-D-glucosaminide (1-&gt;4)-beta-linkages in chitin and chitodextrins.</text>
        <dbReference type="EC" id="3.2.1.14"/>
    </reaction>
</comment>
<gene>
    <name evidence="21" type="ORF">PMKS-004084</name>
</gene>
<dbReference type="GO" id="GO:0009277">
    <property type="term" value="C:fungal-type cell wall"/>
    <property type="evidence" value="ECO:0007669"/>
    <property type="project" value="TreeGrafter"/>
</dbReference>
<evidence type="ECO:0000256" key="11">
    <source>
        <dbReference type="ARBA" id="ARBA00023180"/>
    </source>
</evidence>
<feature type="active site" description="Proton donor" evidence="17">
    <location>
        <position position="159"/>
    </location>
</feature>
<keyword evidence="5" id="KW-0328">Glycosyltransferase</keyword>
<evidence type="ECO:0000256" key="10">
    <source>
        <dbReference type="ARBA" id="ARBA00023157"/>
    </source>
</evidence>
<keyword evidence="12" id="KW-0449">Lipoprotein</keyword>
<dbReference type="InterPro" id="IPR017168">
    <property type="entry name" value="CHR-like"/>
</dbReference>
<dbReference type="SUPFAM" id="SSF49899">
    <property type="entry name" value="Concanavalin A-like lectins/glucanases"/>
    <property type="match status" value="1"/>
</dbReference>
<evidence type="ECO:0000256" key="17">
    <source>
        <dbReference type="PIRSR" id="PIRSR037299-1"/>
    </source>
</evidence>
<proteinExistence type="inferred from homology"/>
<dbReference type="Pfam" id="PF00722">
    <property type="entry name" value="Glyco_hydro_16"/>
    <property type="match status" value="1"/>
</dbReference>
<evidence type="ECO:0000256" key="14">
    <source>
        <dbReference type="ARBA" id="ARBA00023316"/>
    </source>
</evidence>
<keyword evidence="22" id="KW-1185">Reference proteome</keyword>
<keyword evidence="14" id="KW-0961">Cell wall biogenesis/degradation</keyword>